<name>A0A451BG92_9GAMM</name>
<proteinExistence type="predicted"/>
<accession>A0A451BG92</accession>
<reference evidence="3" key="1">
    <citation type="submission" date="2019-02" db="EMBL/GenBank/DDBJ databases">
        <authorList>
            <person name="Gruber-Vodicka R. H."/>
            <person name="Seah K. B. B."/>
        </authorList>
    </citation>
    <scope>NUCLEOTIDE SEQUENCE</scope>
    <source>
        <strain evidence="1">BECK_BZ197</strain>
        <strain evidence="3">BECK_BZ198</strain>
        <strain evidence="2">BECK_BZ199</strain>
    </source>
</reference>
<dbReference type="EMBL" id="CAADFQ010000122">
    <property type="protein sequence ID" value="VFK35502.1"/>
    <property type="molecule type" value="Genomic_DNA"/>
</dbReference>
<organism evidence="3">
    <name type="scientific">Candidatus Kentrum sp. MB</name>
    <dbReference type="NCBI Taxonomy" id="2138164"/>
    <lineage>
        <taxon>Bacteria</taxon>
        <taxon>Pseudomonadati</taxon>
        <taxon>Pseudomonadota</taxon>
        <taxon>Gammaproteobacteria</taxon>
        <taxon>Candidatus Kentrum</taxon>
    </lineage>
</organism>
<protein>
    <recommendedName>
        <fullName evidence="4">Phage-Barnase-EndoU-ColicinE5/D-RelE like nuclease 3 domain-containing protein</fullName>
    </recommendedName>
</protein>
<evidence type="ECO:0000313" key="2">
    <source>
        <dbReference type="EMBL" id="VFK35502.1"/>
    </source>
</evidence>
<dbReference type="EMBL" id="CAADGH010000122">
    <property type="protein sequence ID" value="VFK77314.1"/>
    <property type="molecule type" value="Genomic_DNA"/>
</dbReference>
<evidence type="ECO:0000313" key="3">
    <source>
        <dbReference type="EMBL" id="VFK77314.1"/>
    </source>
</evidence>
<dbReference type="EMBL" id="CAADFO010000031">
    <property type="protein sequence ID" value="VFK27932.1"/>
    <property type="molecule type" value="Genomic_DNA"/>
</dbReference>
<dbReference type="AlphaFoldDB" id="A0A451BG92"/>
<sequence length="100" mass="11651">MKTAISKNGIPIRLTDERWSHITEEHCELAGMRLEVLNTIANPLRIVEGHHGERLALREVETGKYLVAIYREWLEDGFVITSFLTKRVNTLNRRKQLWPA</sequence>
<gene>
    <name evidence="1" type="ORF">BECKMB1821G_GA0114241_103139</name>
    <name evidence="3" type="ORF">BECKMB1821H_GA0114242_11227</name>
    <name evidence="2" type="ORF">BECKMB1821I_GA0114274_11226</name>
</gene>
<evidence type="ECO:0000313" key="1">
    <source>
        <dbReference type="EMBL" id="VFK27932.1"/>
    </source>
</evidence>
<evidence type="ECO:0008006" key="4">
    <source>
        <dbReference type="Google" id="ProtNLM"/>
    </source>
</evidence>